<comment type="caution">
    <text evidence="2">The sequence shown here is derived from an EMBL/GenBank/DDBJ whole genome shotgun (WGS) entry which is preliminary data.</text>
</comment>
<evidence type="ECO:0008006" key="4">
    <source>
        <dbReference type="Google" id="ProtNLM"/>
    </source>
</evidence>
<keyword evidence="3" id="KW-1185">Reference proteome</keyword>
<keyword evidence="1" id="KW-0812">Transmembrane</keyword>
<dbReference type="Proteomes" id="UP000013776">
    <property type="component" value="Unassembled WGS sequence"/>
</dbReference>
<dbReference type="Gene3D" id="3.40.50.20">
    <property type="match status" value="1"/>
</dbReference>
<dbReference type="eggNOG" id="ENOG502RZZG">
    <property type="taxonomic scope" value="Eukaryota"/>
</dbReference>
<gene>
    <name evidence="2" type="ORF">TAPDE_005258</name>
</gene>
<dbReference type="OrthoDB" id="186626at2759"/>
<dbReference type="VEuPathDB" id="FungiDB:TAPDE_005258"/>
<protein>
    <recommendedName>
        <fullName evidence="4">ATP-grasp domain-containing protein</fullName>
    </recommendedName>
</protein>
<sequence>MIDGRIKSLPFFAVSVVTLPISIFIYVVTSILSVLTRGERPKSTGLTILVSGGRTTKSLVHARQFHRAGHRVILVEEKSHWFCATRYSNCVDRFYSLPDPLRSQAAYTAALLKIVLKERVDIFVPCCGVATTICDGIAKAELQKHCTVLQFDEQLGRRLDKKDAFMALCTEHGLEIPKTITVYSPQDVMNYDFANDTRKRSYIMKCIGVDDRTRNDLTQYPYEPKAKMLARLQSLNITPENPYILQEFLNGKEYCCQSISYKGVLRTFSACASSDVLMNYKHIPPLSPSDPASTLDTVISYQMLSFATKFAAKMDLTGPIAFDFITTSDGRLLPIEANPRTHTANTNFYGSR</sequence>
<dbReference type="AlphaFoldDB" id="R4XG70"/>
<feature type="transmembrane region" description="Helical" evidence="1">
    <location>
        <begin position="12"/>
        <end position="35"/>
    </location>
</feature>
<accession>R4XG70</accession>
<feature type="non-terminal residue" evidence="2">
    <location>
        <position position="352"/>
    </location>
</feature>
<name>R4XG70_TAPDE</name>
<dbReference type="EMBL" id="CAHR02000297">
    <property type="protein sequence ID" value="CCG84740.1"/>
    <property type="molecule type" value="Genomic_DNA"/>
</dbReference>
<evidence type="ECO:0000256" key="1">
    <source>
        <dbReference type="SAM" id="Phobius"/>
    </source>
</evidence>
<evidence type="ECO:0000313" key="2">
    <source>
        <dbReference type="EMBL" id="CCG84740.1"/>
    </source>
</evidence>
<evidence type="ECO:0000313" key="3">
    <source>
        <dbReference type="Proteomes" id="UP000013776"/>
    </source>
</evidence>
<reference evidence="2 3" key="1">
    <citation type="journal article" date="2013" name="MBio">
        <title>Genome sequencing of the plant pathogen Taphrina deformans, the causal agent of peach leaf curl.</title>
        <authorList>
            <person name="Cisse O.H."/>
            <person name="Almeida J.M.G.C.F."/>
            <person name="Fonseca A."/>
            <person name="Kumar A.A."/>
            <person name="Salojaervi J."/>
            <person name="Overmyer K."/>
            <person name="Hauser P.M."/>
            <person name="Pagni M."/>
        </authorList>
    </citation>
    <scope>NUCLEOTIDE SEQUENCE [LARGE SCALE GENOMIC DNA]</scope>
    <source>
        <strain evidence="3">PYCC 5710 / ATCC 11124 / CBS 356.35 / IMI 108563 / JCM 9778 / NBRC 8474</strain>
    </source>
</reference>
<dbReference type="Gene3D" id="3.30.470.20">
    <property type="entry name" value="ATP-grasp fold, B domain"/>
    <property type="match status" value="1"/>
</dbReference>
<dbReference type="SUPFAM" id="SSF56059">
    <property type="entry name" value="Glutathione synthetase ATP-binding domain-like"/>
    <property type="match status" value="1"/>
</dbReference>
<keyword evidence="1" id="KW-1133">Transmembrane helix</keyword>
<keyword evidence="1" id="KW-0472">Membrane</keyword>
<organism evidence="2 3">
    <name type="scientific">Taphrina deformans (strain PYCC 5710 / ATCC 11124 / CBS 356.35 / IMI 108563 / JCM 9778 / NBRC 8474)</name>
    <name type="common">Peach leaf curl fungus</name>
    <name type="synonym">Lalaria deformans</name>
    <dbReference type="NCBI Taxonomy" id="1097556"/>
    <lineage>
        <taxon>Eukaryota</taxon>
        <taxon>Fungi</taxon>
        <taxon>Dikarya</taxon>
        <taxon>Ascomycota</taxon>
        <taxon>Taphrinomycotina</taxon>
        <taxon>Taphrinomycetes</taxon>
        <taxon>Taphrinales</taxon>
        <taxon>Taphrinaceae</taxon>
        <taxon>Taphrina</taxon>
    </lineage>
</organism>
<proteinExistence type="predicted"/>